<reference evidence="1" key="1">
    <citation type="submission" date="2023-04" db="EMBL/GenBank/DDBJ databases">
        <title>A chromosome-level genome assembly of the parasitoid wasp Eretmocerus hayati.</title>
        <authorList>
            <person name="Zhong Y."/>
            <person name="Liu S."/>
            <person name="Liu Y."/>
        </authorList>
    </citation>
    <scope>NUCLEOTIDE SEQUENCE</scope>
    <source>
        <strain evidence="1">ZJU_SS_LIU_2023</strain>
    </source>
</reference>
<dbReference type="EMBL" id="CM056743">
    <property type="protein sequence ID" value="KAJ8669374.1"/>
    <property type="molecule type" value="Genomic_DNA"/>
</dbReference>
<sequence length="206" mass="23054">MDENEVSTKKLIPRLGRRAGQSSIQEERSDDEQLESVTSASDVLNSASKRPLRAKSAKGPAPSAPPRPRKTGWGDEAKSIKRVNPASYDNGYSNNRSDSREDDIPVIPDLDEIIEDTRALDISNVPVARIHRATAAAYEELNTNLRESQLFSNLDGVDLSLLTEKLYPERLVHEPDEVWSWESLFTQVASEINSESQTKVDEKKHQ</sequence>
<dbReference type="Proteomes" id="UP001239111">
    <property type="component" value="Chromosome 3"/>
</dbReference>
<keyword evidence="2" id="KW-1185">Reference proteome</keyword>
<gene>
    <name evidence="1" type="ORF">QAD02_000633</name>
</gene>
<comment type="caution">
    <text evidence="1">The sequence shown here is derived from an EMBL/GenBank/DDBJ whole genome shotgun (WGS) entry which is preliminary data.</text>
</comment>
<evidence type="ECO:0000313" key="1">
    <source>
        <dbReference type="EMBL" id="KAJ8669374.1"/>
    </source>
</evidence>
<organism evidence="1 2">
    <name type="scientific">Eretmocerus hayati</name>
    <dbReference type="NCBI Taxonomy" id="131215"/>
    <lineage>
        <taxon>Eukaryota</taxon>
        <taxon>Metazoa</taxon>
        <taxon>Ecdysozoa</taxon>
        <taxon>Arthropoda</taxon>
        <taxon>Hexapoda</taxon>
        <taxon>Insecta</taxon>
        <taxon>Pterygota</taxon>
        <taxon>Neoptera</taxon>
        <taxon>Endopterygota</taxon>
        <taxon>Hymenoptera</taxon>
        <taxon>Apocrita</taxon>
        <taxon>Proctotrupomorpha</taxon>
        <taxon>Chalcidoidea</taxon>
        <taxon>Aphelinidae</taxon>
        <taxon>Aphelininae</taxon>
        <taxon>Eretmocerus</taxon>
    </lineage>
</organism>
<evidence type="ECO:0000313" key="2">
    <source>
        <dbReference type="Proteomes" id="UP001239111"/>
    </source>
</evidence>
<name>A0ACC2NE81_9HYME</name>
<proteinExistence type="predicted"/>
<accession>A0ACC2NE81</accession>
<protein>
    <submittedName>
        <fullName evidence="1">Uncharacterized protein</fullName>
    </submittedName>
</protein>